<sequence length="89" mass="9773">MEAFCGMLGGGFFNVMMLDIGLRWIAKSIVEKNIGTNEEYFWIIIFLFICLPGGYLAGGVGAKIYVTNPELCNKLIKSKCPNVSMIGSN</sequence>
<dbReference type="AlphaFoldDB" id="A0A914QFD5"/>
<evidence type="ECO:0000313" key="3">
    <source>
        <dbReference type="WBParaSite" id="PDA_v2.g28145.t1"/>
    </source>
</evidence>
<protein>
    <submittedName>
        <fullName evidence="3">Uncharacterized protein</fullName>
    </submittedName>
</protein>
<keyword evidence="1" id="KW-0472">Membrane</keyword>
<evidence type="ECO:0000313" key="2">
    <source>
        <dbReference type="Proteomes" id="UP000887578"/>
    </source>
</evidence>
<evidence type="ECO:0000256" key="1">
    <source>
        <dbReference type="SAM" id="Phobius"/>
    </source>
</evidence>
<accession>A0A914QFD5</accession>
<dbReference type="WBParaSite" id="PDA_v2.g28145.t1">
    <property type="protein sequence ID" value="PDA_v2.g28145.t1"/>
    <property type="gene ID" value="PDA_v2.g28145"/>
</dbReference>
<name>A0A914QFD5_9BILA</name>
<proteinExistence type="predicted"/>
<organism evidence="2 3">
    <name type="scientific">Panagrolaimus davidi</name>
    <dbReference type="NCBI Taxonomy" id="227884"/>
    <lineage>
        <taxon>Eukaryota</taxon>
        <taxon>Metazoa</taxon>
        <taxon>Ecdysozoa</taxon>
        <taxon>Nematoda</taxon>
        <taxon>Chromadorea</taxon>
        <taxon>Rhabditida</taxon>
        <taxon>Tylenchina</taxon>
        <taxon>Panagrolaimomorpha</taxon>
        <taxon>Panagrolaimoidea</taxon>
        <taxon>Panagrolaimidae</taxon>
        <taxon>Panagrolaimus</taxon>
    </lineage>
</organism>
<feature type="transmembrane region" description="Helical" evidence="1">
    <location>
        <begin position="40"/>
        <end position="66"/>
    </location>
</feature>
<keyword evidence="1" id="KW-1133">Transmembrane helix</keyword>
<dbReference type="Proteomes" id="UP000887578">
    <property type="component" value="Unplaced"/>
</dbReference>
<keyword evidence="1" id="KW-0812">Transmembrane</keyword>
<reference evidence="3" key="1">
    <citation type="submission" date="2022-11" db="UniProtKB">
        <authorList>
            <consortium name="WormBaseParasite"/>
        </authorList>
    </citation>
    <scope>IDENTIFICATION</scope>
</reference>
<keyword evidence="2" id="KW-1185">Reference proteome</keyword>